<evidence type="ECO:0000313" key="2">
    <source>
        <dbReference type="Proteomes" id="UP000579281"/>
    </source>
</evidence>
<organism evidence="1 2">
    <name type="scientific">Anaerosolibacter carboniphilus</name>
    <dbReference type="NCBI Taxonomy" id="1417629"/>
    <lineage>
        <taxon>Bacteria</taxon>
        <taxon>Bacillati</taxon>
        <taxon>Bacillota</taxon>
        <taxon>Clostridia</taxon>
        <taxon>Peptostreptococcales</taxon>
        <taxon>Thermotaleaceae</taxon>
        <taxon>Anaerosolibacter</taxon>
    </lineage>
</organism>
<protein>
    <submittedName>
        <fullName evidence="1">Uncharacterized protein</fullName>
    </submittedName>
</protein>
<dbReference type="RefSeq" id="WP_184308419.1">
    <property type="nucleotide sequence ID" value="NZ_JACHEN010000003.1"/>
</dbReference>
<evidence type="ECO:0000313" key="1">
    <source>
        <dbReference type="EMBL" id="MBB6214755.1"/>
    </source>
</evidence>
<proteinExistence type="predicted"/>
<comment type="caution">
    <text evidence="1">The sequence shown here is derived from an EMBL/GenBank/DDBJ whole genome shotgun (WGS) entry which is preliminary data.</text>
</comment>
<dbReference type="EMBL" id="JACHEN010000003">
    <property type="protein sequence ID" value="MBB6214755.1"/>
    <property type="molecule type" value="Genomic_DNA"/>
</dbReference>
<gene>
    <name evidence="1" type="ORF">HNQ80_000838</name>
</gene>
<name>A0A841KX59_9FIRM</name>
<accession>A0A841KX59</accession>
<sequence>MTRLGLTADELFHFGIITNLSVSSDKINEMLDGEKSDVAELKAGFTIAREEALINTVALMIEKNNEVLMQQLKQLNINLDL</sequence>
<reference evidence="1 2" key="1">
    <citation type="submission" date="2020-08" db="EMBL/GenBank/DDBJ databases">
        <title>Genomic Encyclopedia of Type Strains, Phase IV (KMG-IV): sequencing the most valuable type-strain genomes for metagenomic binning, comparative biology and taxonomic classification.</title>
        <authorList>
            <person name="Goeker M."/>
        </authorList>
    </citation>
    <scope>NUCLEOTIDE SEQUENCE [LARGE SCALE GENOMIC DNA]</scope>
    <source>
        <strain evidence="1 2">DSM 103526</strain>
    </source>
</reference>
<keyword evidence="2" id="KW-1185">Reference proteome</keyword>
<dbReference type="AlphaFoldDB" id="A0A841KX59"/>
<dbReference type="Proteomes" id="UP000579281">
    <property type="component" value="Unassembled WGS sequence"/>
</dbReference>